<evidence type="ECO:0000256" key="2">
    <source>
        <dbReference type="SAM" id="Phobius"/>
    </source>
</evidence>
<keyword evidence="4" id="KW-1185">Reference proteome</keyword>
<feature type="transmembrane region" description="Helical" evidence="2">
    <location>
        <begin position="118"/>
        <end position="142"/>
    </location>
</feature>
<name>A0ABR3J5U6_9AGAR</name>
<accession>A0ABR3J5U6</accession>
<feature type="compositionally biased region" description="Basic and acidic residues" evidence="1">
    <location>
        <begin position="611"/>
        <end position="622"/>
    </location>
</feature>
<feature type="compositionally biased region" description="Basic and acidic residues" evidence="1">
    <location>
        <begin position="368"/>
        <end position="378"/>
    </location>
</feature>
<feature type="region of interest" description="Disordered" evidence="1">
    <location>
        <begin position="333"/>
        <end position="390"/>
    </location>
</feature>
<dbReference type="Proteomes" id="UP001556367">
    <property type="component" value="Unassembled WGS sequence"/>
</dbReference>
<feature type="transmembrane region" description="Helical" evidence="2">
    <location>
        <begin position="185"/>
        <end position="204"/>
    </location>
</feature>
<sequence>MSSQSCAASPTASPNLLALFPRATPPPTPCSVNEVVIQLTTRVLIADYDRYFAPTPIASFLPSYSTLGDGSLVATPFIDDLREANLSLLVTGMLTMLFWRNIMVSGNYIRRAKVKNKALFYLLFASQILAPACFVPDIISYFDYSLNCTLALRISRIASSISLSMLITGILGYKAYKCLENSRVVFFNLALFLCASTAISILDIREVRGSRRISGGCTRASSLIFMQAYVLVQFAEMAFISGCFFYAIYKFHKLPTTQGRLSIDLSICDEHANTRGDGSGVVTQPARRGWWDYVPEDGPSSPPTAQPTIPPQNRSRWHDLWLKVLPSRERSRSQAELLPASATEKNPRTEPSQQPSRSPSVKIATPVPRHDGTCELRRPSGRNSPAPSSFSRLSKFMPRMALFKAVLKDEIWYTAFITATCVLIAILAVIGINFKNGLTVNGWILANWGLISTLAAHSLGRVIQRNERETLLTHPSVWNSAAAASNQAGRQGRARSPTSLASRRRRSPHATRQSSDDPFADTHKLRHSHVSWTRAEYAAASSKPRSPSPAPSADSFSKDPMQVLRPSVLLTFPDDFPTSGRTTPVVRHYSSDGTSLQALHTSPTVSCVEPPDDKLEMGERDPFTAESVERVILKMADVS</sequence>
<proteinExistence type="predicted"/>
<feature type="transmembrane region" description="Helical" evidence="2">
    <location>
        <begin position="154"/>
        <end position="173"/>
    </location>
</feature>
<keyword evidence="2" id="KW-1133">Transmembrane helix</keyword>
<feature type="compositionally biased region" description="Low complexity" evidence="1">
    <location>
        <begin position="538"/>
        <end position="559"/>
    </location>
</feature>
<evidence type="ECO:0000313" key="3">
    <source>
        <dbReference type="EMBL" id="KAL0951007.1"/>
    </source>
</evidence>
<feature type="compositionally biased region" description="Pro residues" evidence="1">
    <location>
        <begin position="300"/>
        <end position="310"/>
    </location>
</feature>
<organism evidence="3 4">
    <name type="scientific">Hohenbuehelia grisea</name>
    <dbReference type="NCBI Taxonomy" id="104357"/>
    <lineage>
        <taxon>Eukaryota</taxon>
        <taxon>Fungi</taxon>
        <taxon>Dikarya</taxon>
        <taxon>Basidiomycota</taxon>
        <taxon>Agaricomycotina</taxon>
        <taxon>Agaricomycetes</taxon>
        <taxon>Agaricomycetidae</taxon>
        <taxon>Agaricales</taxon>
        <taxon>Pleurotineae</taxon>
        <taxon>Pleurotaceae</taxon>
        <taxon>Hohenbuehelia</taxon>
    </lineage>
</organism>
<feature type="region of interest" description="Disordered" evidence="1">
    <location>
        <begin position="292"/>
        <end position="313"/>
    </location>
</feature>
<comment type="caution">
    <text evidence="3">The sequence shown here is derived from an EMBL/GenBank/DDBJ whole genome shotgun (WGS) entry which is preliminary data.</text>
</comment>
<feature type="region of interest" description="Disordered" evidence="1">
    <location>
        <begin position="482"/>
        <end position="522"/>
    </location>
</feature>
<feature type="region of interest" description="Disordered" evidence="1">
    <location>
        <begin position="535"/>
        <end position="559"/>
    </location>
</feature>
<feature type="compositionally biased region" description="Polar residues" evidence="1">
    <location>
        <begin position="349"/>
        <end position="359"/>
    </location>
</feature>
<feature type="compositionally biased region" description="Polar residues" evidence="1">
    <location>
        <begin position="381"/>
        <end position="390"/>
    </location>
</feature>
<dbReference type="EMBL" id="JASNQZ010000011">
    <property type="protein sequence ID" value="KAL0951007.1"/>
    <property type="molecule type" value="Genomic_DNA"/>
</dbReference>
<evidence type="ECO:0000256" key="1">
    <source>
        <dbReference type="SAM" id="MobiDB-lite"/>
    </source>
</evidence>
<feature type="transmembrane region" description="Helical" evidence="2">
    <location>
        <begin position="411"/>
        <end position="434"/>
    </location>
</feature>
<protein>
    <recommendedName>
        <fullName evidence="5">Pheromone receptor</fullName>
    </recommendedName>
</protein>
<gene>
    <name evidence="3" type="ORF">HGRIS_007749</name>
</gene>
<feature type="region of interest" description="Disordered" evidence="1">
    <location>
        <begin position="603"/>
        <end position="622"/>
    </location>
</feature>
<keyword evidence="2" id="KW-0472">Membrane</keyword>
<evidence type="ECO:0008006" key="5">
    <source>
        <dbReference type="Google" id="ProtNLM"/>
    </source>
</evidence>
<reference evidence="4" key="1">
    <citation type="submission" date="2024-06" db="EMBL/GenBank/DDBJ databases">
        <title>Multi-omics analyses provide insights into the biosynthesis of the anticancer antibiotic pleurotin in Hohenbuehelia grisea.</title>
        <authorList>
            <person name="Weaver J.A."/>
            <person name="Alberti F."/>
        </authorList>
    </citation>
    <scope>NUCLEOTIDE SEQUENCE [LARGE SCALE GENOMIC DNA]</scope>
    <source>
        <strain evidence="4">T-177</strain>
    </source>
</reference>
<feature type="transmembrane region" description="Helical" evidence="2">
    <location>
        <begin position="440"/>
        <end position="459"/>
    </location>
</feature>
<evidence type="ECO:0000313" key="4">
    <source>
        <dbReference type="Proteomes" id="UP001556367"/>
    </source>
</evidence>
<feature type="transmembrane region" description="Helical" evidence="2">
    <location>
        <begin position="224"/>
        <end position="249"/>
    </location>
</feature>
<keyword evidence="2" id="KW-0812">Transmembrane</keyword>